<protein>
    <submittedName>
        <fullName evidence="1">Uncharacterized protein</fullName>
    </submittedName>
</protein>
<dbReference type="AlphaFoldDB" id="A0A4C1VRK3"/>
<sequence length="77" mass="8103">MSAHGRRRRTATRASVACGARRRGPACVQTPAAAGAAAHWFSPARYASVQECIRILPVKLPYSKLLIAGVTGSVDSP</sequence>
<dbReference type="Proteomes" id="UP000299102">
    <property type="component" value="Unassembled WGS sequence"/>
</dbReference>
<gene>
    <name evidence="1" type="ORF">EVAR_33747_1</name>
</gene>
<reference evidence="1 2" key="1">
    <citation type="journal article" date="2019" name="Commun. Biol.">
        <title>The bagworm genome reveals a unique fibroin gene that provides high tensile strength.</title>
        <authorList>
            <person name="Kono N."/>
            <person name="Nakamura H."/>
            <person name="Ohtoshi R."/>
            <person name="Tomita M."/>
            <person name="Numata K."/>
            <person name="Arakawa K."/>
        </authorList>
    </citation>
    <scope>NUCLEOTIDE SEQUENCE [LARGE SCALE GENOMIC DNA]</scope>
</reference>
<evidence type="ECO:0000313" key="2">
    <source>
        <dbReference type="Proteomes" id="UP000299102"/>
    </source>
</evidence>
<organism evidence="1 2">
    <name type="scientific">Eumeta variegata</name>
    <name type="common">Bagworm moth</name>
    <name type="synonym">Eumeta japonica</name>
    <dbReference type="NCBI Taxonomy" id="151549"/>
    <lineage>
        <taxon>Eukaryota</taxon>
        <taxon>Metazoa</taxon>
        <taxon>Ecdysozoa</taxon>
        <taxon>Arthropoda</taxon>
        <taxon>Hexapoda</taxon>
        <taxon>Insecta</taxon>
        <taxon>Pterygota</taxon>
        <taxon>Neoptera</taxon>
        <taxon>Endopterygota</taxon>
        <taxon>Lepidoptera</taxon>
        <taxon>Glossata</taxon>
        <taxon>Ditrysia</taxon>
        <taxon>Tineoidea</taxon>
        <taxon>Psychidae</taxon>
        <taxon>Oiketicinae</taxon>
        <taxon>Eumeta</taxon>
    </lineage>
</organism>
<proteinExistence type="predicted"/>
<comment type="caution">
    <text evidence="1">The sequence shown here is derived from an EMBL/GenBank/DDBJ whole genome shotgun (WGS) entry which is preliminary data.</text>
</comment>
<accession>A0A4C1VRK3</accession>
<evidence type="ECO:0000313" key="1">
    <source>
        <dbReference type="EMBL" id="GBP41756.1"/>
    </source>
</evidence>
<dbReference type="EMBL" id="BGZK01000405">
    <property type="protein sequence ID" value="GBP41756.1"/>
    <property type="molecule type" value="Genomic_DNA"/>
</dbReference>
<keyword evidence="2" id="KW-1185">Reference proteome</keyword>
<name>A0A4C1VRK3_EUMVA</name>